<accession>A0A4R0XPQ5</accession>
<dbReference type="InterPro" id="IPR057264">
    <property type="entry name" value="Ribosomal_uL24_C"/>
</dbReference>
<evidence type="ECO:0000256" key="4">
    <source>
        <dbReference type="ARBA" id="ARBA00035206"/>
    </source>
</evidence>
<dbReference type="Gene3D" id="2.30.30.30">
    <property type="match status" value="1"/>
</dbReference>
<sequence length="104" mass="11428">MKIRKNDEVIVIAGSEKGKIGRVLSVNPKTQRITVDKINIVKKHVKPSQTNPDGGIQEMEAPIHISNVAIYVKAGKDKAANSRVGYEIKDNKKIRIAKKTGKAI</sequence>
<dbReference type="InterPro" id="IPR003256">
    <property type="entry name" value="Ribosomal_uL24"/>
</dbReference>
<evidence type="ECO:0000256" key="5">
    <source>
        <dbReference type="HAMAP-Rule" id="MF_01326"/>
    </source>
</evidence>
<dbReference type="GO" id="GO:0006412">
    <property type="term" value="P:translation"/>
    <property type="evidence" value="ECO:0007669"/>
    <property type="project" value="UniProtKB-UniRule"/>
</dbReference>
<dbReference type="GO" id="GO:1990904">
    <property type="term" value="C:ribonucleoprotein complex"/>
    <property type="evidence" value="ECO:0007669"/>
    <property type="project" value="UniProtKB-KW"/>
</dbReference>
<dbReference type="AlphaFoldDB" id="A0A4R0XPQ5"/>
<dbReference type="PROSITE" id="PS01108">
    <property type="entry name" value="RIBOSOMAL_L24"/>
    <property type="match status" value="1"/>
</dbReference>
<dbReference type="InterPro" id="IPR005824">
    <property type="entry name" value="KOW"/>
</dbReference>
<evidence type="ECO:0000256" key="1">
    <source>
        <dbReference type="ARBA" id="ARBA00010618"/>
    </source>
</evidence>
<dbReference type="OrthoDB" id="9807419at2"/>
<dbReference type="InterPro" id="IPR008991">
    <property type="entry name" value="Translation_prot_SH3-like_sf"/>
</dbReference>
<dbReference type="HAMAP" id="MF_01326_B">
    <property type="entry name" value="Ribosomal_uL24_B"/>
    <property type="match status" value="1"/>
</dbReference>
<dbReference type="Pfam" id="PF17136">
    <property type="entry name" value="ribosomal_L24"/>
    <property type="match status" value="1"/>
</dbReference>
<gene>
    <name evidence="5" type="primary">rplX</name>
    <name evidence="8" type="ORF">C4B25_02945</name>
</gene>
<dbReference type="InterPro" id="IPR005825">
    <property type="entry name" value="Ribosomal_uL24_CS"/>
</dbReference>
<dbReference type="GO" id="GO:0019843">
    <property type="term" value="F:rRNA binding"/>
    <property type="evidence" value="ECO:0007669"/>
    <property type="project" value="UniProtKB-UniRule"/>
</dbReference>
<keyword evidence="5" id="KW-0694">RNA-binding</keyword>
<dbReference type="GO" id="GO:0003735">
    <property type="term" value="F:structural constituent of ribosome"/>
    <property type="evidence" value="ECO:0007669"/>
    <property type="project" value="InterPro"/>
</dbReference>
<dbReference type="Proteomes" id="UP000291072">
    <property type="component" value="Unassembled WGS sequence"/>
</dbReference>
<comment type="function">
    <text evidence="5">One of the proteins that surrounds the polypeptide exit tunnel on the outside of the subunit.</text>
</comment>
<protein>
    <recommendedName>
        <fullName evidence="4 5">Large ribosomal subunit protein uL24</fullName>
    </recommendedName>
</protein>
<comment type="similarity">
    <text evidence="1 5 6">Belongs to the universal ribosomal protein uL24 family.</text>
</comment>
<evidence type="ECO:0000256" key="2">
    <source>
        <dbReference type="ARBA" id="ARBA00022980"/>
    </source>
</evidence>
<proteinExistence type="inferred from homology"/>
<keyword evidence="9" id="KW-1185">Reference proteome</keyword>
<dbReference type="CDD" id="cd06089">
    <property type="entry name" value="KOW_RPL26"/>
    <property type="match status" value="1"/>
</dbReference>
<evidence type="ECO:0000256" key="6">
    <source>
        <dbReference type="RuleBase" id="RU003477"/>
    </source>
</evidence>
<dbReference type="InterPro" id="IPR014722">
    <property type="entry name" value="Rib_uL2_dom2"/>
</dbReference>
<comment type="function">
    <text evidence="5">One of two assembly initiator proteins, it binds directly to the 5'-end of the 23S rRNA, where it nucleates assembly of the 50S subunit.</text>
</comment>
<evidence type="ECO:0000259" key="7">
    <source>
        <dbReference type="SMART" id="SM00739"/>
    </source>
</evidence>
<dbReference type="Pfam" id="PF00467">
    <property type="entry name" value="KOW"/>
    <property type="match status" value="1"/>
</dbReference>
<evidence type="ECO:0000313" key="8">
    <source>
        <dbReference type="EMBL" id="TCG10865.1"/>
    </source>
</evidence>
<evidence type="ECO:0000256" key="3">
    <source>
        <dbReference type="ARBA" id="ARBA00023274"/>
    </source>
</evidence>
<comment type="caution">
    <text evidence="8">The sequence shown here is derived from an EMBL/GenBank/DDBJ whole genome shotgun (WGS) entry which is preliminary data.</text>
</comment>
<comment type="subunit">
    <text evidence="5">Part of the 50S ribosomal subunit.</text>
</comment>
<reference evidence="8 9" key="1">
    <citation type="submission" date="2018-02" db="EMBL/GenBank/DDBJ databases">
        <title>Mycoplasma marinum and Mycoplasma todarodis sp. nov., moderately halophilic and psychrotolerant mycoplasmas isolated from cephalopods.</title>
        <authorList>
            <person name="Viver T."/>
        </authorList>
    </citation>
    <scope>NUCLEOTIDE SEQUENCE [LARGE SCALE GENOMIC DNA]</scope>
    <source>
        <strain evidence="8 9">5H</strain>
    </source>
</reference>
<dbReference type="PANTHER" id="PTHR12903">
    <property type="entry name" value="MITOCHONDRIAL RIBOSOMAL PROTEIN L24"/>
    <property type="match status" value="1"/>
</dbReference>
<evidence type="ECO:0000313" key="9">
    <source>
        <dbReference type="Proteomes" id="UP000291072"/>
    </source>
</evidence>
<keyword evidence="5" id="KW-0699">rRNA-binding</keyword>
<dbReference type="EMBL" id="PSZP01000020">
    <property type="protein sequence ID" value="TCG10865.1"/>
    <property type="molecule type" value="Genomic_DNA"/>
</dbReference>
<dbReference type="SMART" id="SM00739">
    <property type="entry name" value="KOW"/>
    <property type="match status" value="1"/>
</dbReference>
<dbReference type="NCBIfam" id="TIGR01079">
    <property type="entry name" value="rplX_bact"/>
    <property type="match status" value="1"/>
</dbReference>
<dbReference type="RefSeq" id="WP_131613561.1">
    <property type="nucleotide sequence ID" value="NZ_PSZP01000020.1"/>
</dbReference>
<feature type="domain" description="KOW" evidence="7">
    <location>
        <begin position="2"/>
        <end position="29"/>
    </location>
</feature>
<dbReference type="GO" id="GO:0005840">
    <property type="term" value="C:ribosome"/>
    <property type="evidence" value="ECO:0007669"/>
    <property type="project" value="UniProtKB-KW"/>
</dbReference>
<keyword evidence="2 5" id="KW-0689">Ribosomal protein</keyword>
<organism evidence="8 9">
    <name type="scientific">Mycoplasma todarodis</name>
    <dbReference type="NCBI Taxonomy" id="1937191"/>
    <lineage>
        <taxon>Bacteria</taxon>
        <taxon>Bacillati</taxon>
        <taxon>Mycoplasmatota</taxon>
        <taxon>Mollicutes</taxon>
        <taxon>Mycoplasmataceae</taxon>
        <taxon>Mycoplasma</taxon>
    </lineage>
</organism>
<keyword evidence="3 5" id="KW-0687">Ribonucleoprotein</keyword>
<name>A0A4R0XPQ5_9MOLU</name>
<dbReference type="InterPro" id="IPR041988">
    <property type="entry name" value="Ribosomal_uL24_KOW"/>
</dbReference>
<dbReference type="SUPFAM" id="SSF50104">
    <property type="entry name" value="Translation proteins SH3-like domain"/>
    <property type="match status" value="1"/>
</dbReference>